<accession>A0A1I9YUI8</accession>
<evidence type="ECO:0000313" key="3">
    <source>
        <dbReference type="EMBL" id="APA89880.1"/>
    </source>
</evidence>
<evidence type="ECO:0000259" key="1">
    <source>
        <dbReference type="Pfam" id="PF00534"/>
    </source>
</evidence>
<evidence type="ECO:0000259" key="2">
    <source>
        <dbReference type="Pfam" id="PF13439"/>
    </source>
</evidence>
<reference evidence="3" key="1">
    <citation type="submission" date="2016-09" db="EMBL/GenBank/DDBJ databases">
        <title>The Complete Genome of Burkholderia sprentiae wsm5005.</title>
        <authorList>
            <person name="De Meyer S."/>
            <person name="Wang P."/>
            <person name="Terpolilli J."/>
        </authorList>
    </citation>
    <scope>NUCLEOTIDE SEQUENCE [LARGE SCALE GENOMIC DNA]</scope>
    <source>
        <strain evidence="3">WSM5005</strain>
        <plasmid evidence="3">pl1WSM5005</plasmid>
    </source>
</reference>
<keyword evidence="4" id="KW-1185">Reference proteome</keyword>
<dbReference type="Proteomes" id="UP000179860">
    <property type="component" value="Plasmid pl1WSM5005"/>
</dbReference>
<dbReference type="Pfam" id="PF13439">
    <property type="entry name" value="Glyco_transf_4"/>
    <property type="match status" value="1"/>
</dbReference>
<dbReference type="Gene3D" id="3.40.50.2000">
    <property type="entry name" value="Glycogen Phosphorylase B"/>
    <property type="match status" value="2"/>
</dbReference>
<dbReference type="PANTHER" id="PTHR12526">
    <property type="entry name" value="GLYCOSYLTRANSFERASE"/>
    <property type="match status" value="1"/>
</dbReference>
<dbReference type="PANTHER" id="PTHR12526:SF595">
    <property type="entry name" value="BLL5217 PROTEIN"/>
    <property type="match status" value="1"/>
</dbReference>
<evidence type="ECO:0000313" key="4">
    <source>
        <dbReference type="Proteomes" id="UP000179860"/>
    </source>
</evidence>
<dbReference type="InterPro" id="IPR028098">
    <property type="entry name" value="Glyco_trans_4-like_N"/>
</dbReference>
<dbReference type="OrthoDB" id="8779556at2"/>
<organism evidence="3 4">
    <name type="scientific">Paraburkholderia sprentiae WSM5005</name>
    <dbReference type="NCBI Taxonomy" id="754502"/>
    <lineage>
        <taxon>Bacteria</taxon>
        <taxon>Pseudomonadati</taxon>
        <taxon>Pseudomonadota</taxon>
        <taxon>Betaproteobacteria</taxon>
        <taxon>Burkholderiales</taxon>
        <taxon>Burkholderiaceae</taxon>
        <taxon>Paraburkholderia</taxon>
    </lineage>
</organism>
<dbReference type="GO" id="GO:0016757">
    <property type="term" value="F:glycosyltransferase activity"/>
    <property type="evidence" value="ECO:0007669"/>
    <property type="project" value="InterPro"/>
</dbReference>
<gene>
    <name evidence="3" type="ORF">BJG93_31005</name>
</gene>
<dbReference type="RefSeq" id="WP_027194766.1">
    <property type="nucleotide sequence ID" value="NZ_CP017563.2"/>
</dbReference>
<feature type="domain" description="Glycosyl transferase family 1" evidence="1">
    <location>
        <begin position="171"/>
        <end position="309"/>
    </location>
</feature>
<geneLocation type="plasmid" evidence="3 4">
    <name>pl1WSM5005</name>
</geneLocation>
<proteinExistence type="predicted"/>
<name>A0A1I9YUI8_9BURK</name>
<sequence length="343" mass="39031">MRIAQVSTLYERVPPVAYGGTERVVSWLTEALVERGHEVTLFASGDSLTRAHLVSVYPRPLREVENTADPQAFHVAMLEQVVQRSGDFDIVHFHTDYMSFPFGRRLQCAHVTTLHWRLDIPGLDALYREFRDVPLVSISDAQRAPLPGLAWQRTVYHGLPRDLHTFRPMPSDYLAFVGRIAPTKRPDLAIEIARRANARLEIAAKIDDGDRVYYEHVVASLMRQTHVRYRGELGGRDKDRFFGDARALLFPIDWPEPFGLVLVEALAAGTPVIAFDRGSVREIIDDGVTGFIVDSVDEAVDAVNRIDELDRARCREAFERRFTAARMADEYVEVYRNLFAPKR</sequence>
<protein>
    <submittedName>
        <fullName evidence="3">Glycosyltransferase family 4 protein</fullName>
    </submittedName>
</protein>
<dbReference type="Pfam" id="PF00534">
    <property type="entry name" value="Glycos_transf_1"/>
    <property type="match status" value="1"/>
</dbReference>
<dbReference type="InterPro" id="IPR001296">
    <property type="entry name" value="Glyco_trans_1"/>
</dbReference>
<dbReference type="CDD" id="cd03802">
    <property type="entry name" value="GT4_AviGT4-like"/>
    <property type="match status" value="1"/>
</dbReference>
<dbReference type="SUPFAM" id="SSF53756">
    <property type="entry name" value="UDP-Glycosyltransferase/glycogen phosphorylase"/>
    <property type="match status" value="1"/>
</dbReference>
<dbReference type="EMBL" id="CP017563">
    <property type="protein sequence ID" value="APA89880.1"/>
    <property type="molecule type" value="Genomic_DNA"/>
</dbReference>
<keyword evidence="3" id="KW-0614">Plasmid</keyword>
<reference evidence="3" key="2">
    <citation type="submission" date="2021-06" db="EMBL/GenBank/DDBJ databases">
        <authorList>
            <person name="Rogers T.H."/>
            <person name="Ramsay J.P."/>
            <person name="Wang P."/>
            <person name="Terpolilli J."/>
        </authorList>
    </citation>
    <scope>NUCLEOTIDE SEQUENCE</scope>
    <source>
        <strain evidence="3">WSM5005</strain>
        <plasmid evidence="3">pl1WSM5005</plasmid>
    </source>
</reference>
<feature type="domain" description="Glycosyltransferase subfamily 4-like N-terminal" evidence="2">
    <location>
        <begin position="18"/>
        <end position="119"/>
    </location>
</feature>
<dbReference type="AlphaFoldDB" id="A0A1I9YUI8"/>
<dbReference type="KEGG" id="pspw:BJG93_31005"/>